<dbReference type="EMBL" id="SLYC01000020">
    <property type="protein sequence ID" value="TCQ01952.1"/>
    <property type="molecule type" value="Genomic_DNA"/>
</dbReference>
<dbReference type="PANTHER" id="PTHR33169:SF13">
    <property type="entry name" value="PADR-FAMILY TRANSCRIPTIONAL REGULATOR"/>
    <property type="match status" value="1"/>
</dbReference>
<gene>
    <name evidence="2" type="ORF">EDD79_10208</name>
</gene>
<proteinExistence type="predicted"/>
<name>A0A4R2TI72_9FIRM</name>
<dbReference type="AlphaFoldDB" id="A0A4R2TI72"/>
<dbReference type="InterPro" id="IPR005149">
    <property type="entry name" value="Tscrpt_reg_PadR_N"/>
</dbReference>
<sequence length="114" mass="13349">MFGNKSVKKYLPLTEAWYYILLSLVETRHGYGIMQYVERISNGRVKIGPGTLYGALSKMEKEELIVMVLDDDKRKSYELSKQGKKILYYEIERLKELLLNGELIFTSIQEDFND</sequence>
<dbReference type="RefSeq" id="WP_132848634.1">
    <property type="nucleotide sequence ID" value="NZ_CP058648.1"/>
</dbReference>
<reference evidence="2 3" key="1">
    <citation type="submission" date="2019-03" db="EMBL/GenBank/DDBJ databases">
        <title>Genomic Encyclopedia of Type Strains, Phase IV (KMG-IV): sequencing the most valuable type-strain genomes for metagenomic binning, comparative biology and taxonomic classification.</title>
        <authorList>
            <person name="Goeker M."/>
        </authorList>
    </citation>
    <scope>NUCLEOTIDE SEQUENCE [LARGE SCALE GENOMIC DNA]</scope>
    <source>
        <strain evidence="2 3">DSM 100013</strain>
    </source>
</reference>
<dbReference type="SUPFAM" id="SSF46785">
    <property type="entry name" value="Winged helix' DNA-binding domain"/>
    <property type="match status" value="1"/>
</dbReference>
<dbReference type="Proteomes" id="UP000295504">
    <property type="component" value="Unassembled WGS sequence"/>
</dbReference>
<dbReference type="InterPro" id="IPR052509">
    <property type="entry name" value="Metal_resp_DNA-bind_regulator"/>
</dbReference>
<protein>
    <submittedName>
        <fullName evidence="2">PadR family transcriptional regulator</fullName>
    </submittedName>
</protein>
<dbReference type="InterPro" id="IPR036390">
    <property type="entry name" value="WH_DNA-bd_sf"/>
</dbReference>
<keyword evidence="3" id="KW-1185">Reference proteome</keyword>
<evidence type="ECO:0000259" key="1">
    <source>
        <dbReference type="Pfam" id="PF03551"/>
    </source>
</evidence>
<dbReference type="OrthoDB" id="9814826at2"/>
<dbReference type="Pfam" id="PF03551">
    <property type="entry name" value="PadR"/>
    <property type="match status" value="1"/>
</dbReference>
<dbReference type="PANTHER" id="PTHR33169">
    <property type="entry name" value="PADR-FAMILY TRANSCRIPTIONAL REGULATOR"/>
    <property type="match status" value="1"/>
</dbReference>
<comment type="caution">
    <text evidence="2">The sequence shown here is derived from an EMBL/GenBank/DDBJ whole genome shotgun (WGS) entry which is preliminary data.</text>
</comment>
<feature type="domain" description="Transcription regulator PadR N-terminal" evidence="1">
    <location>
        <begin position="26"/>
        <end position="86"/>
    </location>
</feature>
<evidence type="ECO:0000313" key="3">
    <source>
        <dbReference type="Proteomes" id="UP000295504"/>
    </source>
</evidence>
<dbReference type="InterPro" id="IPR036388">
    <property type="entry name" value="WH-like_DNA-bd_sf"/>
</dbReference>
<accession>A0A4R2TI72</accession>
<organism evidence="2 3">
    <name type="scientific">Serpentinicella alkaliphila</name>
    <dbReference type="NCBI Taxonomy" id="1734049"/>
    <lineage>
        <taxon>Bacteria</taxon>
        <taxon>Bacillati</taxon>
        <taxon>Bacillota</taxon>
        <taxon>Clostridia</taxon>
        <taxon>Peptostreptococcales</taxon>
        <taxon>Natronincolaceae</taxon>
        <taxon>Serpentinicella</taxon>
    </lineage>
</organism>
<dbReference type="Gene3D" id="1.10.10.10">
    <property type="entry name" value="Winged helix-like DNA-binding domain superfamily/Winged helix DNA-binding domain"/>
    <property type="match status" value="1"/>
</dbReference>
<evidence type="ECO:0000313" key="2">
    <source>
        <dbReference type="EMBL" id="TCQ01952.1"/>
    </source>
</evidence>